<comment type="caution">
    <text evidence="1">The sequence shown here is derived from an EMBL/GenBank/DDBJ whole genome shotgun (WGS) entry which is preliminary data.</text>
</comment>
<name>A0A930USD8_9PAST</name>
<protein>
    <submittedName>
        <fullName evidence="1">Uncharacterized protein</fullName>
    </submittedName>
</protein>
<gene>
    <name evidence="1" type="ORF">INT80_04360</name>
</gene>
<dbReference type="EMBL" id="JADION010000009">
    <property type="protein sequence ID" value="MBF4102415.1"/>
    <property type="molecule type" value="Genomic_DNA"/>
</dbReference>
<evidence type="ECO:0000313" key="1">
    <source>
        <dbReference type="EMBL" id="MBF4102415.1"/>
    </source>
</evidence>
<proteinExistence type="predicted"/>
<reference evidence="1" key="1">
    <citation type="submission" date="2020-11" db="EMBL/GenBank/DDBJ databases">
        <title>Gallibacterium anatis 1637, full genome, WGS.</title>
        <authorList>
            <person name="Laishevtcev A.I."/>
            <person name="Yakimova E.A."/>
            <person name="Petkovich D."/>
            <person name="Stepanova T.V."/>
            <person name="Kalendr R.S."/>
            <person name="Rubalsky E.O."/>
            <person name="Zulkarneev E.R."/>
            <person name="Aleshkin A.V."/>
        </authorList>
    </citation>
    <scope>NUCLEOTIDE SEQUENCE</scope>
    <source>
        <strain evidence="1">1637</strain>
    </source>
</reference>
<accession>A0A930USD8</accession>
<dbReference type="AlphaFoldDB" id="A0A930USD8"/>
<sequence>MLFPLDGEKDKALAAANYVHDNDGKADLIDKINKLTDTVPEVTNDADSTWSNGRDKIFYHYKRVLNLLLLIIQKV</sequence>
<organism evidence="1">
    <name type="scientific">Gallibacterium anatis</name>
    <dbReference type="NCBI Taxonomy" id="750"/>
    <lineage>
        <taxon>Bacteria</taxon>
        <taxon>Pseudomonadati</taxon>
        <taxon>Pseudomonadota</taxon>
        <taxon>Gammaproteobacteria</taxon>
        <taxon>Pasteurellales</taxon>
        <taxon>Pasteurellaceae</taxon>
        <taxon>Gallibacterium</taxon>
    </lineage>
</organism>